<dbReference type="OrthoDB" id="5390672at2759"/>
<name>A0A423WZK5_9PEZI</name>
<evidence type="ECO:0000259" key="3">
    <source>
        <dbReference type="Pfam" id="PF20150"/>
    </source>
</evidence>
<organism evidence="4 5">
    <name type="scientific">Cytospora schulzeri</name>
    <dbReference type="NCBI Taxonomy" id="448051"/>
    <lineage>
        <taxon>Eukaryota</taxon>
        <taxon>Fungi</taxon>
        <taxon>Dikarya</taxon>
        <taxon>Ascomycota</taxon>
        <taxon>Pezizomycotina</taxon>
        <taxon>Sordariomycetes</taxon>
        <taxon>Sordariomycetidae</taxon>
        <taxon>Diaporthales</taxon>
        <taxon>Cytosporaceae</taxon>
        <taxon>Cytospora</taxon>
    </lineage>
</organism>
<proteinExistence type="predicted"/>
<dbReference type="Pfam" id="PF10159">
    <property type="entry name" value="MMtag"/>
    <property type="match status" value="1"/>
</dbReference>
<comment type="caution">
    <text evidence="4">The sequence shown here is derived from an EMBL/GenBank/DDBJ whole genome shotgun (WGS) entry which is preliminary data.</text>
</comment>
<dbReference type="InterPro" id="IPR039207">
    <property type="entry name" value="MMTAG2-like"/>
</dbReference>
<keyword evidence="5" id="KW-1185">Reference proteome</keyword>
<feature type="region of interest" description="Disordered" evidence="1">
    <location>
        <begin position="95"/>
        <end position="123"/>
    </location>
</feature>
<accession>A0A423WZK5</accession>
<dbReference type="Pfam" id="PF20150">
    <property type="entry name" value="2EXR"/>
    <property type="match status" value="1"/>
</dbReference>
<evidence type="ECO:0000313" key="5">
    <source>
        <dbReference type="Proteomes" id="UP000283895"/>
    </source>
</evidence>
<protein>
    <submittedName>
        <fullName evidence="4">Uncharacterized protein</fullName>
    </submittedName>
</protein>
<gene>
    <name evidence="4" type="ORF">VMCG_02962</name>
</gene>
<evidence type="ECO:0000256" key="1">
    <source>
        <dbReference type="SAM" id="MobiDB-lite"/>
    </source>
</evidence>
<dbReference type="InterPro" id="IPR045518">
    <property type="entry name" value="2EXR"/>
</dbReference>
<dbReference type="STRING" id="356882.A0A423WZK5"/>
<feature type="compositionally biased region" description="Basic and acidic residues" evidence="1">
    <location>
        <begin position="112"/>
        <end position="122"/>
    </location>
</feature>
<feature type="domain" description="Multiple myeloma tumor-associated protein 2-like N-terminal" evidence="2">
    <location>
        <begin position="11"/>
        <end position="95"/>
    </location>
</feature>
<dbReference type="PANTHER" id="PTHR14580:SF0">
    <property type="entry name" value="MULTIPLE MYELOMA TUMOR-ASSOCIATED PROTEIN 2"/>
    <property type="match status" value="1"/>
</dbReference>
<evidence type="ECO:0000313" key="4">
    <source>
        <dbReference type="EMBL" id="ROW08959.1"/>
    </source>
</evidence>
<sequence length="583" mass="63910">MDLVSTIRKSGSRGGVNFSWDEVANSAHRENYLGHSLKAPVGRWQAGRDLQWYAKADSDNLDPNETEEERKARLRREEIQKIKEAEEDAMAKALGLPPPAAFNPAQRRRISRKDDAGDDMKAKTRGGIEVTGSIVTGTGIAVIAAEKTVDEGEIGTTKARFPHVTTAEGTRTGVEVAIPNVTGDTDAKMIRAAKVAARTTDEGAGPETEMGTDTVADLRTAGGASARIADEVKNKRVMAEKLESERVSAPPTLTSFSNLPFELRREVWHHHFNSHRNIHVICSANNTYYPPADPPLYPLYLPLDAATNETLHPQDSARLALASQAHYEARAAFRETHVVADLTTCGPGLASYPRDRLETYARGKLSIAASRRLLSRVITSEQGKGECDVLLKRDAEAGAVRFPVNVNTDLVYFLDYQNGRMFSKLCGASWMSRVKQIALAVVDGRFGPGIVWNHENMGDEIRRHNEPEGGAGPASFMSGETGRFSTFSLVVIPATAQSETSLGALDIRRDEFGFAALEDCAKILSEWELSQAKEVIERVTTQIEEAFPPGNRPYEIRSVVDIDCKLPVGVVTYKRRLRAPKSA</sequence>
<dbReference type="AlphaFoldDB" id="A0A423WZK5"/>
<dbReference type="Proteomes" id="UP000283895">
    <property type="component" value="Unassembled WGS sequence"/>
</dbReference>
<dbReference type="EMBL" id="LKEA01000005">
    <property type="protein sequence ID" value="ROW08959.1"/>
    <property type="molecule type" value="Genomic_DNA"/>
</dbReference>
<feature type="domain" description="2EXR" evidence="3">
    <location>
        <begin position="254"/>
        <end position="333"/>
    </location>
</feature>
<evidence type="ECO:0000259" key="2">
    <source>
        <dbReference type="Pfam" id="PF10159"/>
    </source>
</evidence>
<reference evidence="4 5" key="1">
    <citation type="submission" date="2015-09" db="EMBL/GenBank/DDBJ databases">
        <title>Host preference determinants of Valsa canker pathogens revealed by comparative genomics.</title>
        <authorList>
            <person name="Yin Z."/>
            <person name="Huang L."/>
        </authorList>
    </citation>
    <scope>NUCLEOTIDE SEQUENCE [LARGE SCALE GENOMIC DNA]</scope>
    <source>
        <strain evidence="4 5">03-1</strain>
    </source>
</reference>
<dbReference type="InterPro" id="IPR019315">
    <property type="entry name" value="MMTA2_N"/>
</dbReference>
<dbReference type="PANTHER" id="PTHR14580">
    <property type="entry name" value="MULTIPLE MYELOMA TUMOR-ASSOCIATED PROTEIN 2 FAMILY MEMBER"/>
    <property type="match status" value="1"/>
</dbReference>